<feature type="domain" description="Ribosomal protein mS38 C-terminal" evidence="6">
    <location>
        <begin position="134"/>
        <end position="167"/>
    </location>
</feature>
<dbReference type="AlphaFoldDB" id="A0AA35KE94"/>
<dbReference type="PANTHER" id="PTHR32035:SF3">
    <property type="entry name" value="SMALL RIBOSOMAL SUBUNIT PROTEIN MS38"/>
    <property type="match status" value="1"/>
</dbReference>
<comment type="subcellular location">
    <subcellularLocation>
        <location evidence="1">Mitochondrion</location>
    </subcellularLocation>
</comment>
<dbReference type="EMBL" id="OX395130">
    <property type="protein sequence ID" value="CAI5775694.1"/>
    <property type="molecule type" value="Genomic_DNA"/>
</dbReference>
<comment type="similarity">
    <text evidence="3">Belongs to the mitochondrion-specific ribosomal protein mS38 family.</text>
</comment>
<keyword evidence="8" id="KW-1185">Reference proteome</keyword>
<evidence type="ECO:0000256" key="4">
    <source>
        <dbReference type="ARBA" id="ARBA00035682"/>
    </source>
</evidence>
<dbReference type="PANTHER" id="PTHR32035">
    <property type="entry name" value="AURORA KINASE A-INTERACTING PROTEIN"/>
    <property type="match status" value="1"/>
</dbReference>
<dbReference type="InterPro" id="IPR013177">
    <property type="entry name" value="Ribosomal_mS38_C"/>
</dbReference>
<evidence type="ECO:0000313" key="8">
    <source>
        <dbReference type="Proteomes" id="UP001178461"/>
    </source>
</evidence>
<dbReference type="Pfam" id="PF08213">
    <property type="entry name" value="COX24_C"/>
    <property type="match status" value="1"/>
</dbReference>
<evidence type="ECO:0000256" key="5">
    <source>
        <dbReference type="SAM" id="MobiDB-lite"/>
    </source>
</evidence>
<dbReference type="SMART" id="SM01155">
    <property type="entry name" value="DUF1713"/>
    <property type="match status" value="1"/>
</dbReference>
<reference evidence="7" key="1">
    <citation type="submission" date="2022-12" db="EMBL/GenBank/DDBJ databases">
        <authorList>
            <person name="Alioto T."/>
            <person name="Alioto T."/>
            <person name="Gomez Garrido J."/>
        </authorList>
    </citation>
    <scope>NUCLEOTIDE SEQUENCE</scope>
</reference>
<evidence type="ECO:0000313" key="7">
    <source>
        <dbReference type="EMBL" id="CAI5775694.1"/>
    </source>
</evidence>
<sequence length="178" mass="20950">MLLRRLTSQIARASWFAERFLLRSTILLPVPRLAASTNYSILPSNRKRAQPQQWYALDPELEEILVPRKMSISTLESWLTVQYVLPKGGGAVNVCEKLGYEPNHQYDLPTSSWDAEAEDDSEEGGGELNRGKMECKNILKIQRRKMNRHKYRKLMKRTKFLRKKVMEGQRRRKQKRFE</sequence>
<evidence type="ECO:0000259" key="6">
    <source>
        <dbReference type="SMART" id="SM01155"/>
    </source>
</evidence>
<feature type="compositionally biased region" description="Acidic residues" evidence="5">
    <location>
        <begin position="115"/>
        <end position="125"/>
    </location>
</feature>
<evidence type="ECO:0000256" key="1">
    <source>
        <dbReference type="ARBA" id="ARBA00004173"/>
    </source>
</evidence>
<dbReference type="Proteomes" id="UP001178461">
    <property type="component" value="Chromosome 5"/>
</dbReference>
<proteinExistence type="inferred from homology"/>
<evidence type="ECO:0000256" key="3">
    <source>
        <dbReference type="ARBA" id="ARBA00035647"/>
    </source>
</evidence>
<keyword evidence="2" id="KW-0496">Mitochondrion</keyword>
<gene>
    <name evidence="7" type="ORF">PODLI_1B038024</name>
</gene>
<protein>
    <recommendedName>
        <fullName evidence="4">Small ribosomal subunit protein mS38</fullName>
    </recommendedName>
</protein>
<dbReference type="GO" id="GO:0005739">
    <property type="term" value="C:mitochondrion"/>
    <property type="evidence" value="ECO:0007669"/>
    <property type="project" value="UniProtKB-SubCell"/>
</dbReference>
<feature type="region of interest" description="Disordered" evidence="5">
    <location>
        <begin position="110"/>
        <end position="129"/>
    </location>
</feature>
<accession>A0AA35KE94</accession>
<organism evidence="7 8">
    <name type="scientific">Podarcis lilfordi</name>
    <name type="common">Lilford's wall lizard</name>
    <dbReference type="NCBI Taxonomy" id="74358"/>
    <lineage>
        <taxon>Eukaryota</taxon>
        <taxon>Metazoa</taxon>
        <taxon>Chordata</taxon>
        <taxon>Craniata</taxon>
        <taxon>Vertebrata</taxon>
        <taxon>Euteleostomi</taxon>
        <taxon>Lepidosauria</taxon>
        <taxon>Squamata</taxon>
        <taxon>Bifurcata</taxon>
        <taxon>Unidentata</taxon>
        <taxon>Episquamata</taxon>
        <taxon>Laterata</taxon>
        <taxon>Lacertibaenia</taxon>
        <taxon>Lacertidae</taxon>
        <taxon>Podarcis</taxon>
    </lineage>
</organism>
<name>A0AA35KE94_9SAUR</name>
<evidence type="ECO:0000256" key="2">
    <source>
        <dbReference type="ARBA" id="ARBA00023128"/>
    </source>
</evidence>